<accession>A0A7J7J797</accession>
<evidence type="ECO:0000256" key="4">
    <source>
        <dbReference type="SAM" id="MobiDB-lite"/>
    </source>
</evidence>
<evidence type="ECO:0000313" key="6">
    <source>
        <dbReference type="EMBL" id="KAF6021536.1"/>
    </source>
</evidence>
<feature type="compositionally biased region" description="Polar residues" evidence="4">
    <location>
        <begin position="29"/>
        <end position="45"/>
    </location>
</feature>
<feature type="region of interest" description="Disordered" evidence="4">
    <location>
        <begin position="358"/>
        <end position="378"/>
    </location>
</feature>
<comment type="caution">
    <text evidence="6">The sequence shown here is derived from an EMBL/GenBank/DDBJ whole genome shotgun (WGS) entry which is preliminary data.</text>
</comment>
<dbReference type="GO" id="GO:0003690">
    <property type="term" value="F:double-stranded DNA binding"/>
    <property type="evidence" value="ECO:0007669"/>
    <property type="project" value="TreeGrafter"/>
</dbReference>
<dbReference type="InterPro" id="IPR005559">
    <property type="entry name" value="CG-1_dom"/>
</dbReference>
<proteinExistence type="predicted"/>
<keyword evidence="2" id="KW-0804">Transcription</keyword>
<evidence type="ECO:0000256" key="3">
    <source>
        <dbReference type="ARBA" id="ARBA00023242"/>
    </source>
</evidence>
<dbReference type="Pfam" id="PF03859">
    <property type="entry name" value="CG-1"/>
    <property type="match status" value="1"/>
</dbReference>
<evidence type="ECO:0000259" key="5">
    <source>
        <dbReference type="PROSITE" id="PS51437"/>
    </source>
</evidence>
<name>A0A7J7J797_BUGNE</name>
<dbReference type="SMART" id="SM01076">
    <property type="entry name" value="CG-1"/>
    <property type="match status" value="1"/>
</dbReference>
<dbReference type="Proteomes" id="UP000593567">
    <property type="component" value="Unassembled WGS sequence"/>
</dbReference>
<feature type="region of interest" description="Disordered" evidence="4">
    <location>
        <begin position="23"/>
        <end position="48"/>
    </location>
</feature>
<feature type="domain" description="CG-1" evidence="5">
    <location>
        <begin position="43"/>
        <end position="170"/>
    </location>
</feature>
<gene>
    <name evidence="6" type="ORF">EB796_020157</name>
</gene>
<comment type="subcellular location">
    <subcellularLocation>
        <location evidence="1">Nucleus</location>
    </subcellularLocation>
</comment>
<organism evidence="6 7">
    <name type="scientific">Bugula neritina</name>
    <name type="common">Brown bryozoan</name>
    <name type="synonym">Sertularia neritina</name>
    <dbReference type="NCBI Taxonomy" id="10212"/>
    <lineage>
        <taxon>Eukaryota</taxon>
        <taxon>Metazoa</taxon>
        <taxon>Spiralia</taxon>
        <taxon>Lophotrochozoa</taxon>
        <taxon>Bryozoa</taxon>
        <taxon>Gymnolaemata</taxon>
        <taxon>Cheilostomatida</taxon>
        <taxon>Flustrina</taxon>
        <taxon>Buguloidea</taxon>
        <taxon>Bugulidae</taxon>
        <taxon>Bugula</taxon>
    </lineage>
</organism>
<dbReference type="PANTHER" id="PTHR23335:SF1">
    <property type="entry name" value="CALMODULIN-BINDING TRANSCRIPTION ACTIVATOR, ISOFORM F"/>
    <property type="match status" value="1"/>
</dbReference>
<sequence>MTENSLSKFSSVKTETQTTAALPVDADTCDQTKSNSSSGPNNILSSAPGRRYRWNTSEEIYSILTAVSNHKEWMREEVLSLPPNGSMIIYDKKSVGMAYRRDGYIWKTRKDGKNTREDHMKLKVKGADVISGHYVHSAILSSFHRRCYSLTANPSIVLVHYLNAPVEGRDAPLPSLRNCDKRVWSREELVQQVLPMYNSPDDPAARKCLNFVPPSLDQISKMIDNLLLSQTNANGVKVTAQWVLSLENNCSYVVHSTQPQNSSTFQIPNSNVQLVLGTVDQRPVLQQMSSYQPPAADVTNTTYPIKSTAPVLQDAADSKHIQYTCDSLSSSQFTSTPSDQNVEQSTRLFSPAPKMILPKPIAHSQSSSSLGAPSYQPTTSNFESHYMLPALNNAQIVTDSSVGTSNSRYASVDHPTGAMTKSFDGMMSLHSSVTLEPCQQSTGDSQIPDLEHLNDLPMEISSSLPHTHLTGLSIHYIIKYNDF</sequence>
<dbReference type="AlphaFoldDB" id="A0A7J7J797"/>
<evidence type="ECO:0000313" key="7">
    <source>
        <dbReference type="Proteomes" id="UP000593567"/>
    </source>
</evidence>
<evidence type="ECO:0000256" key="1">
    <source>
        <dbReference type="ARBA" id="ARBA00004123"/>
    </source>
</evidence>
<dbReference type="PROSITE" id="PS51437">
    <property type="entry name" value="CG_1"/>
    <property type="match status" value="1"/>
</dbReference>
<keyword evidence="3" id="KW-0539">Nucleus</keyword>
<dbReference type="PANTHER" id="PTHR23335">
    <property type="entry name" value="CALMODULIN-BINDING TRANSCRIPTION ACTIVATOR CAMTA"/>
    <property type="match status" value="1"/>
</dbReference>
<keyword evidence="7" id="KW-1185">Reference proteome</keyword>
<reference evidence="6" key="1">
    <citation type="submission" date="2020-06" db="EMBL/GenBank/DDBJ databases">
        <title>Draft genome of Bugula neritina, a colonial animal packing powerful symbionts and potential medicines.</title>
        <authorList>
            <person name="Rayko M."/>
        </authorList>
    </citation>
    <scope>NUCLEOTIDE SEQUENCE [LARGE SCALE GENOMIC DNA]</scope>
    <source>
        <strain evidence="6">Kwan_BN1</strain>
    </source>
</reference>
<evidence type="ECO:0000256" key="2">
    <source>
        <dbReference type="ARBA" id="ARBA00023163"/>
    </source>
</evidence>
<protein>
    <submittedName>
        <fullName evidence="6">Camta</fullName>
    </submittedName>
</protein>
<dbReference type="GO" id="GO:0006357">
    <property type="term" value="P:regulation of transcription by RNA polymerase II"/>
    <property type="evidence" value="ECO:0007669"/>
    <property type="project" value="TreeGrafter"/>
</dbReference>
<dbReference type="EMBL" id="VXIV02003014">
    <property type="protein sequence ID" value="KAF6021536.1"/>
    <property type="molecule type" value="Genomic_DNA"/>
</dbReference>
<dbReference type="GO" id="GO:0005634">
    <property type="term" value="C:nucleus"/>
    <property type="evidence" value="ECO:0007669"/>
    <property type="project" value="UniProtKB-SubCell"/>
</dbReference>
<feature type="compositionally biased region" description="Polar residues" evidence="4">
    <location>
        <begin position="363"/>
        <end position="378"/>
    </location>
</feature>
<dbReference type="OrthoDB" id="407555at2759"/>
<dbReference type="GO" id="GO:0003712">
    <property type="term" value="F:transcription coregulator activity"/>
    <property type="evidence" value="ECO:0007669"/>
    <property type="project" value="TreeGrafter"/>
</dbReference>